<comment type="caution">
    <text evidence="2">The sequence shown here is derived from an EMBL/GenBank/DDBJ whole genome shotgun (WGS) entry which is preliminary data.</text>
</comment>
<accession>A0AAD6NMY3</accession>
<feature type="transmembrane region" description="Helical" evidence="1">
    <location>
        <begin position="12"/>
        <end position="33"/>
    </location>
</feature>
<name>A0AAD6NMY3_DREDA</name>
<keyword evidence="1" id="KW-1133">Transmembrane helix</keyword>
<dbReference type="EMBL" id="JAQGDS010000002">
    <property type="protein sequence ID" value="KAJ6263800.1"/>
    <property type="molecule type" value="Genomic_DNA"/>
</dbReference>
<proteinExistence type="predicted"/>
<feature type="transmembrane region" description="Helical" evidence="1">
    <location>
        <begin position="79"/>
        <end position="98"/>
    </location>
</feature>
<feature type="transmembrane region" description="Helical" evidence="1">
    <location>
        <begin position="126"/>
        <end position="146"/>
    </location>
</feature>
<feature type="transmembrane region" description="Helical" evidence="1">
    <location>
        <begin position="53"/>
        <end position="72"/>
    </location>
</feature>
<evidence type="ECO:0000313" key="2">
    <source>
        <dbReference type="EMBL" id="KAJ6263800.1"/>
    </source>
</evidence>
<gene>
    <name evidence="2" type="ORF">Dda_2372</name>
</gene>
<protein>
    <recommendedName>
        <fullName evidence="4">MARVEL domain-containing protein</fullName>
    </recommendedName>
</protein>
<keyword evidence="1" id="KW-0472">Membrane</keyword>
<evidence type="ECO:0000313" key="3">
    <source>
        <dbReference type="Proteomes" id="UP001221413"/>
    </source>
</evidence>
<dbReference type="AlphaFoldDB" id="A0AAD6NMY3"/>
<keyword evidence="3" id="KW-1185">Reference proteome</keyword>
<evidence type="ECO:0008006" key="4">
    <source>
        <dbReference type="Google" id="ProtNLM"/>
    </source>
</evidence>
<keyword evidence="1" id="KW-0812">Transmembrane</keyword>
<reference evidence="2" key="1">
    <citation type="submission" date="2023-01" db="EMBL/GenBank/DDBJ databases">
        <title>The chitinases involved in constricting ring structure development in the nematode-trapping fungus Drechslerella dactyloides.</title>
        <authorList>
            <person name="Wang R."/>
            <person name="Zhang L."/>
            <person name="Tang P."/>
            <person name="Li S."/>
            <person name="Liang L."/>
        </authorList>
    </citation>
    <scope>NUCLEOTIDE SEQUENCE</scope>
    <source>
        <strain evidence="2">YMF1.00031</strain>
    </source>
</reference>
<dbReference type="Proteomes" id="UP001221413">
    <property type="component" value="Unassembled WGS sequence"/>
</dbReference>
<evidence type="ECO:0000256" key="1">
    <source>
        <dbReference type="SAM" id="Phobius"/>
    </source>
</evidence>
<sequence>MAARSGSIKSALWAVRFLQFIFAVILTGIFSWFHNRIYRAGYYPYESTDVPLGFSVAAIFIVGLSIFTHLSLGPDSQIVISLLDTALFIGYIASAIVYRHNFNANCGRNALVRVFRSIGKNNCNTVRLGAALLILQILLFFISMILSHRLADRRHTATTVPGVHEEKGRFGFGRRRQAQPAAAV</sequence>
<organism evidence="2 3">
    <name type="scientific">Drechslerella dactyloides</name>
    <name type="common">Nematode-trapping fungus</name>
    <name type="synonym">Arthrobotrys dactyloides</name>
    <dbReference type="NCBI Taxonomy" id="74499"/>
    <lineage>
        <taxon>Eukaryota</taxon>
        <taxon>Fungi</taxon>
        <taxon>Dikarya</taxon>
        <taxon>Ascomycota</taxon>
        <taxon>Pezizomycotina</taxon>
        <taxon>Orbiliomycetes</taxon>
        <taxon>Orbiliales</taxon>
        <taxon>Orbiliaceae</taxon>
        <taxon>Drechslerella</taxon>
    </lineage>
</organism>